<dbReference type="EMBL" id="BIMW01000073">
    <property type="protein sequence ID" value="GCE93458.1"/>
    <property type="molecule type" value="Genomic_DNA"/>
</dbReference>
<reference evidence="1 2" key="1">
    <citation type="journal article" date="2019" name="J Genomics">
        <title>The Draft Genome of a Hydrogen-producing Cyanobacterium, Arthrospira platensis NIES-46.</title>
        <authorList>
            <person name="Suzuki S."/>
            <person name="Yamaguchi H."/>
            <person name="Kawachi M."/>
        </authorList>
    </citation>
    <scope>NUCLEOTIDE SEQUENCE [LARGE SCALE GENOMIC DNA]</scope>
    <source>
        <strain evidence="1 2">NIES-46</strain>
    </source>
</reference>
<gene>
    <name evidence="1" type="ORF">NIES46_15080</name>
</gene>
<name>A0A5M3T625_LIMPL</name>
<comment type="caution">
    <text evidence="1">The sequence shown here is derived from an EMBL/GenBank/DDBJ whole genome shotgun (WGS) entry which is preliminary data.</text>
</comment>
<dbReference type="GeneID" id="301682383"/>
<evidence type="ECO:0008006" key="3">
    <source>
        <dbReference type="Google" id="ProtNLM"/>
    </source>
</evidence>
<organism evidence="1 2">
    <name type="scientific">Limnospira platensis NIES-46</name>
    <dbReference type="NCBI Taxonomy" id="1236695"/>
    <lineage>
        <taxon>Bacteria</taxon>
        <taxon>Bacillati</taxon>
        <taxon>Cyanobacteriota</taxon>
        <taxon>Cyanophyceae</taxon>
        <taxon>Oscillatoriophycideae</taxon>
        <taxon>Oscillatoriales</taxon>
        <taxon>Sirenicapillariaceae</taxon>
        <taxon>Limnospira</taxon>
    </lineage>
</organism>
<sequence>MSDNITEVRSPNISIHPPTAFVAANLRRILPDWNSDDVWIVIFLQRSQFPLTTTNDIIEQEKNRLCDRFLEFAQPVAQQLNSQGWMTDIIYPPSGYPLLSKPGEIHHSDALTVATSLNLSLQKGPCTIVIHPQWGTAVYPSVLISSAPPDEINKAIDFAGYRVAPTHKPHR</sequence>
<evidence type="ECO:0000313" key="1">
    <source>
        <dbReference type="EMBL" id="GCE93458.1"/>
    </source>
</evidence>
<dbReference type="PANTHER" id="PTHR13192:SF3">
    <property type="entry name" value="COBALAMIN TRAFFICKING PROTEIN CBLD"/>
    <property type="match status" value="1"/>
</dbReference>
<dbReference type="InterPro" id="IPR019362">
    <property type="entry name" value="MMADHC"/>
</dbReference>
<protein>
    <recommendedName>
        <fullName evidence="3">Methylmalonic aciduria and homocystinuria type D protein</fullName>
    </recommendedName>
</protein>
<proteinExistence type="predicted"/>
<evidence type="ECO:0000313" key="2">
    <source>
        <dbReference type="Proteomes" id="UP000326169"/>
    </source>
</evidence>
<dbReference type="Pfam" id="PF10229">
    <property type="entry name" value="MMADHC"/>
    <property type="match status" value="1"/>
</dbReference>
<dbReference type="PANTHER" id="PTHR13192">
    <property type="entry name" value="MY011 PROTEIN"/>
    <property type="match status" value="1"/>
</dbReference>
<dbReference type="Proteomes" id="UP000326169">
    <property type="component" value="Unassembled WGS sequence"/>
</dbReference>
<keyword evidence="2" id="KW-1185">Reference proteome</keyword>
<dbReference type="RefSeq" id="WP_014276658.1">
    <property type="nucleotide sequence ID" value="NZ_BIMW01000073.1"/>
</dbReference>
<accession>A0A5M3T625</accession>